<feature type="domain" description="LOB" evidence="2">
    <location>
        <begin position="13"/>
        <end position="114"/>
    </location>
</feature>
<organism evidence="3 4">
    <name type="scientific">Daucus carota subsp. sativus</name>
    <name type="common">Carrot</name>
    <dbReference type="NCBI Taxonomy" id="79200"/>
    <lineage>
        <taxon>Eukaryota</taxon>
        <taxon>Viridiplantae</taxon>
        <taxon>Streptophyta</taxon>
        <taxon>Embryophyta</taxon>
        <taxon>Tracheophyta</taxon>
        <taxon>Spermatophyta</taxon>
        <taxon>Magnoliopsida</taxon>
        <taxon>eudicotyledons</taxon>
        <taxon>Gunneridae</taxon>
        <taxon>Pentapetalae</taxon>
        <taxon>asterids</taxon>
        <taxon>campanulids</taxon>
        <taxon>Apiales</taxon>
        <taxon>Apiaceae</taxon>
        <taxon>Apioideae</taxon>
        <taxon>Scandiceae</taxon>
        <taxon>Daucinae</taxon>
        <taxon>Daucus</taxon>
        <taxon>Daucus sect. Daucus</taxon>
    </lineage>
</organism>
<dbReference type="AlphaFoldDB" id="A0AAF1AZW0"/>
<evidence type="ECO:0000256" key="1">
    <source>
        <dbReference type="ARBA" id="ARBA00005474"/>
    </source>
</evidence>
<dbReference type="InterPro" id="IPR004883">
    <property type="entry name" value="LOB"/>
</dbReference>
<dbReference type="EMBL" id="CP093346">
    <property type="protein sequence ID" value="WOG98701.1"/>
    <property type="molecule type" value="Genomic_DNA"/>
</dbReference>
<dbReference type="PROSITE" id="PS50891">
    <property type="entry name" value="LOB"/>
    <property type="match status" value="1"/>
</dbReference>
<evidence type="ECO:0000313" key="4">
    <source>
        <dbReference type="Proteomes" id="UP000077755"/>
    </source>
</evidence>
<comment type="similarity">
    <text evidence="1">Belongs to the LOB domain-containing protein family.</text>
</comment>
<dbReference type="Proteomes" id="UP000077755">
    <property type="component" value="Chromosome 4"/>
</dbReference>
<dbReference type="PROSITE" id="PS51257">
    <property type="entry name" value="PROKAR_LIPOPROTEIN"/>
    <property type="match status" value="1"/>
</dbReference>
<protein>
    <recommendedName>
        <fullName evidence="2">LOB domain-containing protein</fullName>
    </recommendedName>
</protein>
<sequence>MQRSNGGGANAAGACASCRHQRKKCTEKCTLAPFFPVDKNREFQAVHKVFGVSNVTKILKRLNLDDRKRAADSLVWEAFSRQKDPILGPFGEYRRVIEELNWYKNEYQAYKSSLTAPGGLINGLNETVMSNAGGMINYDANKYNIMNSKGTVVSGLYPSFNYYSCVPNNKLSEESDNSCVIMPHQPVINGSSINQHSYQLPGIYEIAYMLHNHIYINNLNALTRLIFDNIRIKKLWMHSGSQIY</sequence>
<evidence type="ECO:0000313" key="3">
    <source>
        <dbReference type="EMBL" id="WOG98701.1"/>
    </source>
</evidence>
<dbReference type="PANTHER" id="PTHR31301">
    <property type="entry name" value="LOB DOMAIN-CONTAINING PROTEIN 4-RELATED"/>
    <property type="match status" value="1"/>
</dbReference>
<evidence type="ECO:0000259" key="2">
    <source>
        <dbReference type="PROSITE" id="PS50891"/>
    </source>
</evidence>
<reference evidence="3" key="1">
    <citation type="journal article" date="2016" name="Nat. Genet.">
        <title>A high-quality carrot genome assembly provides new insights into carotenoid accumulation and asterid genome evolution.</title>
        <authorList>
            <person name="Iorizzo M."/>
            <person name="Ellison S."/>
            <person name="Senalik D."/>
            <person name="Zeng P."/>
            <person name="Satapoomin P."/>
            <person name="Huang J."/>
            <person name="Bowman M."/>
            <person name="Iovene M."/>
            <person name="Sanseverino W."/>
            <person name="Cavagnaro P."/>
            <person name="Yildiz M."/>
            <person name="Macko-Podgorni A."/>
            <person name="Moranska E."/>
            <person name="Grzebelus E."/>
            <person name="Grzebelus D."/>
            <person name="Ashrafi H."/>
            <person name="Zheng Z."/>
            <person name="Cheng S."/>
            <person name="Spooner D."/>
            <person name="Van Deynze A."/>
            <person name="Simon P."/>
        </authorList>
    </citation>
    <scope>NUCLEOTIDE SEQUENCE</scope>
    <source>
        <tissue evidence="3">Leaf</tissue>
    </source>
</reference>
<name>A0AAF1AZW0_DAUCS</name>
<reference evidence="3" key="2">
    <citation type="submission" date="2022-03" db="EMBL/GenBank/DDBJ databases">
        <title>Draft title - Genomic analysis of global carrot germplasm unveils the trajectory of domestication and the origin of high carotenoid orange carrot.</title>
        <authorList>
            <person name="Iorizzo M."/>
            <person name="Ellison S."/>
            <person name="Senalik D."/>
            <person name="Macko-Podgorni A."/>
            <person name="Grzebelus D."/>
            <person name="Bostan H."/>
            <person name="Rolling W."/>
            <person name="Curaba J."/>
            <person name="Simon P."/>
        </authorList>
    </citation>
    <scope>NUCLEOTIDE SEQUENCE</scope>
    <source>
        <tissue evidence="3">Leaf</tissue>
    </source>
</reference>
<proteinExistence type="inferred from homology"/>
<gene>
    <name evidence="3" type="ORF">DCAR_0418045</name>
</gene>
<dbReference type="Pfam" id="PF03195">
    <property type="entry name" value="LOB"/>
    <property type="match status" value="1"/>
</dbReference>
<dbReference type="PANTHER" id="PTHR31301:SF19">
    <property type="entry name" value="LOB DOMAIN-CONTAINING PROTEIN 2"/>
    <property type="match status" value="1"/>
</dbReference>
<accession>A0AAF1AZW0</accession>
<keyword evidence="4" id="KW-1185">Reference proteome</keyword>